<evidence type="ECO:0000256" key="7">
    <source>
        <dbReference type="PIRSR" id="PIRSR000410-1"/>
    </source>
</evidence>
<evidence type="ECO:0000256" key="4">
    <source>
        <dbReference type="ARBA" id="ARBA00022679"/>
    </source>
</evidence>
<dbReference type="OrthoDB" id="9816309at2"/>
<gene>
    <name evidence="9" type="ORF">CS022_05045</name>
</gene>
<dbReference type="Gene3D" id="3.40.50.150">
    <property type="entry name" value="Vaccinia Virus protein VP39"/>
    <property type="match status" value="1"/>
</dbReference>
<reference evidence="9 10" key="1">
    <citation type="submission" date="2017-10" db="EMBL/GenBank/DDBJ databases">
        <title>Nyctiphanis sp. nov., isolated from the stomach of the euphausiid Nyctiphanes simplex (Hansen, 1911) in the Gulf of California.</title>
        <authorList>
            <person name="Gomez-Gil B."/>
            <person name="Aguilar-Mendez M."/>
            <person name="Lopez-Cortes A."/>
            <person name="Gomez-Gutierrez J."/>
            <person name="Roque A."/>
            <person name="Lang E."/>
            <person name="Gonzalez-Castillo A."/>
        </authorList>
    </citation>
    <scope>NUCLEOTIDE SEQUENCE [LARGE SCALE GENOMIC DNA]</scope>
    <source>
        <strain evidence="9 10">CAIM 600</strain>
    </source>
</reference>
<dbReference type="InterPro" id="IPR000780">
    <property type="entry name" value="CheR_MeTrfase"/>
</dbReference>
<dbReference type="AlphaFoldDB" id="A0A4Q0YY85"/>
<dbReference type="SUPFAM" id="SSF53335">
    <property type="entry name" value="S-adenosyl-L-methionine-dependent methyltransferases"/>
    <property type="match status" value="1"/>
</dbReference>
<dbReference type="InterPro" id="IPR050903">
    <property type="entry name" value="Bact_Chemotaxis_MeTrfase"/>
</dbReference>
<accession>A0A4Q0YY85</accession>
<dbReference type="InterPro" id="IPR036804">
    <property type="entry name" value="CheR_N_sf"/>
</dbReference>
<dbReference type="SMART" id="SM00138">
    <property type="entry name" value="MeTrc"/>
    <property type="match status" value="1"/>
</dbReference>
<feature type="binding site" evidence="7">
    <location>
        <position position="92"/>
    </location>
    <ligand>
        <name>S-adenosyl-L-methionine</name>
        <dbReference type="ChEBI" id="CHEBI:59789"/>
    </ligand>
</feature>
<dbReference type="EC" id="2.1.1.80" evidence="6"/>
<feature type="binding site" evidence="7">
    <location>
        <position position="131"/>
    </location>
    <ligand>
        <name>S-adenosyl-L-methionine</name>
        <dbReference type="ChEBI" id="CHEBI:59789"/>
    </ligand>
</feature>
<dbReference type="InterPro" id="IPR029063">
    <property type="entry name" value="SAM-dependent_MTases_sf"/>
</dbReference>
<dbReference type="InterPro" id="IPR022642">
    <property type="entry name" value="CheR_C"/>
</dbReference>
<feature type="binding site" evidence="7">
    <location>
        <position position="98"/>
    </location>
    <ligand>
        <name>S-adenosyl-L-methionine</name>
        <dbReference type="ChEBI" id="CHEBI:59789"/>
    </ligand>
</feature>
<dbReference type="InterPro" id="IPR022641">
    <property type="entry name" value="CheR_N"/>
</dbReference>
<comment type="caution">
    <text evidence="9">The sequence shown here is derived from an EMBL/GenBank/DDBJ whole genome shotgun (WGS) entry which is preliminary data.</text>
</comment>
<feature type="binding site" evidence="7">
    <location>
        <position position="94"/>
    </location>
    <ligand>
        <name>S-adenosyl-L-methionine</name>
        <dbReference type="ChEBI" id="CHEBI:59789"/>
    </ligand>
</feature>
<organism evidence="9 10">
    <name type="scientific">Veronia nyctiphanis</name>
    <dbReference type="NCBI Taxonomy" id="1278244"/>
    <lineage>
        <taxon>Bacteria</taxon>
        <taxon>Pseudomonadati</taxon>
        <taxon>Pseudomonadota</taxon>
        <taxon>Gammaproteobacteria</taxon>
        <taxon>Vibrionales</taxon>
        <taxon>Vibrionaceae</taxon>
        <taxon>Veronia</taxon>
    </lineage>
</organism>
<name>A0A4Q0YY85_9GAMM</name>
<feature type="binding site" evidence="7">
    <location>
        <begin position="232"/>
        <end position="233"/>
    </location>
    <ligand>
        <name>S-adenosyl-L-methionine</name>
        <dbReference type="ChEBI" id="CHEBI:59789"/>
    </ligand>
</feature>
<dbReference type="PANTHER" id="PTHR24422">
    <property type="entry name" value="CHEMOTAXIS PROTEIN METHYLTRANSFERASE"/>
    <property type="match status" value="1"/>
</dbReference>
<dbReference type="PANTHER" id="PTHR24422:SF26">
    <property type="entry name" value="CHEMOTAXIS PROTEIN METHYLTRANSFERASE"/>
    <property type="match status" value="1"/>
</dbReference>
<dbReference type="Pfam" id="PF03705">
    <property type="entry name" value="CheR_N"/>
    <property type="match status" value="1"/>
</dbReference>
<evidence type="ECO:0000313" key="9">
    <source>
        <dbReference type="EMBL" id="RXJ74021.1"/>
    </source>
</evidence>
<evidence type="ECO:0000256" key="1">
    <source>
        <dbReference type="ARBA" id="ARBA00001541"/>
    </source>
</evidence>
<dbReference type="SUPFAM" id="SSF47757">
    <property type="entry name" value="Chemotaxis receptor methyltransferase CheR, N-terminal domain"/>
    <property type="match status" value="1"/>
</dbReference>
<dbReference type="RefSeq" id="WP_129121377.1">
    <property type="nucleotide sequence ID" value="NZ_PEIB01000004.1"/>
</dbReference>
<evidence type="ECO:0000256" key="2">
    <source>
        <dbReference type="ARBA" id="ARBA00002759"/>
    </source>
</evidence>
<keyword evidence="10" id="KW-1185">Reference proteome</keyword>
<evidence type="ECO:0000313" key="10">
    <source>
        <dbReference type="Proteomes" id="UP000290287"/>
    </source>
</evidence>
<dbReference type="InterPro" id="IPR026024">
    <property type="entry name" value="Chemotaxis_MeTrfase_CheR"/>
</dbReference>
<evidence type="ECO:0000259" key="8">
    <source>
        <dbReference type="PROSITE" id="PS50123"/>
    </source>
</evidence>
<dbReference type="CDD" id="cd02440">
    <property type="entry name" value="AdoMet_MTases"/>
    <property type="match status" value="1"/>
</dbReference>
<dbReference type="EMBL" id="PEIB01000004">
    <property type="protein sequence ID" value="RXJ74021.1"/>
    <property type="molecule type" value="Genomic_DNA"/>
</dbReference>
<dbReference type="Proteomes" id="UP000290287">
    <property type="component" value="Unassembled WGS sequence"/>
</dbReference>
<feature type="domain" description="CheR-type methyltransferase" evidence="8">
    <location>
        <begin position="15"/>
        <end position="287"/>
    </location>
</feature>
<protein>
    <recommendedName>
        <fullName evidence="6">Chemotaxis protein methyltransferase</fullName>
        <ecNumber evidence="6">2.1.1.80</ecNumber>
    </recommendedName>
</protein>
<dbReference type="PROSITE" id="PS50123">
    <property type="entry name" value="CHER"/>
    <property type="match status" value="1"/>
</dbReference>
<dbReference type="Pfam" id="PF01739">
    <property type="entry name" value="CheR"/>
    <property type="match status" value="1"/>
</dbReference>
<proteinExistence type="predicted"/>
<sequence>MTSPENNPSPASGSALEGSQTLHHDDFIFFRQYIDDISGISIPEDKQQMMEIRLNKRLRALNLPTFYDYRRYLLNDSSGCENTALINVITTNKTDFFREIYHFEYLKQHFSLHPRHEPIFIWSAACASGEEAYSLAMICEEVSKQHLAFQYRILGTDIDTERLNMCESAQYEIEHDPKIPRHYYQQYFNQQGDDSSRASIASNLKRNIKFRHYNLTQPKTDVGIKFDVILLRNVLYYFSKPTAESVVSRLLSNLKPGGLLIIGLTETLFHMDLDLTPIGHSIYQKPQ</sequence>
<keyword evidence="3 6" id="KW-0489">Methyltransferase</keyword>
<comment type="catalytic activity">
    <reaction evidence="1 6">
        <text>L-glutamyl-[protein] + S-adenosyl-L-methionine = [protein]-L-glutamate 5-O-methyl ester + S-adenosyl-L-homocysteine</text>
        <dbReference type="Rhea" id="RHEA:24452"/>
        <dbReference type="Rhea" id="RHEA-COMP:10208"/>
        <dbReference type="Rhea" id="RHEA-COMP:10311"/>
        <dbReference type="ChEBI" id="CHEBI:29973"/>
        <dbReference type="ChEBI" id="CHEBI:57856"/>
        <dbReference type="ChEBI" id="CHEBI:59789"/>
        <dbReference type="ChEBI" id="CHEBI:82795"/>
        <dbReference type="EC" id="2.1.1.80"/>
    </reaction>
</comment>
<evidence type="ECO:0000256" key="6">
    <source>
        <dbReference type="PIRNR" id="PIRNR000410"/>
    </source>
</evidence>
<dbReference type="PIRSF" id="PIRSF000410">
    <property type="entry name" value="CheR"/>
    <property type="match status" value="1"/>
</dbReference>
<dbReference type="PRINTS" id="PR00996">
    <property type="entry name" value="CHERMTFRASE"/>
</dbReference>
<keyword evidence="5 6" id="KW-0949">S-adenosyl-L-methionine</keyword>
<feature type="binding site" evidence="7">
    <location>
        <begin position="214"/>
        <end position="215"/>
    </location>
    <ligand>
        <name>S-adenosyl-L-methionine</name>
        <dbReference type="ChEBI" id="CHEBI:59789"/>
    </ligand>
</feature>
<evidence type="ECO:0000256" key="5">
    <source>
        <dbReference type="ARBA" id="ARBA00022691"/>
    </source>
</evidence>
<dbReference type="GO" id="GO:0032259">
    <property type="term" value="P:methylation"/>
    <property type="evidence" value="ECO:0007669"/>
    <property type="project" value="UniProtKB-KW"/>
</dbReference>
<dbReference type="Gene3D" id="1.10.155.10">
    <property type="entry name" value="Chemotaxis receptor methyltransferase CheR, N-terminal domain"/>
    <property type="match status" value="1"/>
</dbReference>
<keyword evidence="4 6" id="KW-0808">Transferase</keyword>
<comment type="function">
    <text evidence="2 6">Methylation of the membrane-bound methyl-accepting chemotaxis proteins (MCP) to form gamma-glutamyl methyl ester residues in MCP.</text>
</comment>
<dbReference type="GO" id="GO:0008983">
    <property type="term" value="F:protein-glutamate O-methyltransferase activity"/>
    <property type="evidence" value="ECO:0007669"/>
    <property type="project" value="UniProtKB-EC"/>
</dbReference>
<evidence type="ECO:0000256" key="3">
    <source>
        <dbReference type="ARBA" id="ARBA00022603"/>
    </source>
</evidence>
<feature type="binding site" evidence="7">
    <location>
        <position position="157"/>
    </location>
    <ligand>
        <name>S-adenosyl-L-methionine</name>
        <dbReference type="ChEBI" id="CHEBI:59789"/>
    </ligand>
</feature>